<protein>
    <submittedName>
        <fullName evidence="2">Uncharacterized protein</fullName>
    </submittedName>
</protein>
<evidence type="ECO:0000256" key="1">
    <source>
        <dbReference type="SAM" id="Phobius"/>
    </source>
</evidence>
<name>A0A6C0KQS4_9ZZZZ</name>
<keyword evidence="1" id="KW-0812">Transmembrane</keyword>
<dbReference type="EMBL" id="MN740937">
    <property type="protein sequence ID" value="QHU18744.1"/>
    <property type="molecule type" value="Genomic_DNA"/>
</dbReference>
<feature type="transmembrane region" description="Helical" evidence="1">
    <location>
        <begin position="17"/>
        <end position="38"/>
    </location>
</feature>
<keyword evidence="1" id="KW-0472">Membrane</keyword>
<dbReference type="AlphaFoldDB" id="A0A6C0KQS4"/>
<proteinExistence type="predicted"/>
<reference evidence="2" key="1">
    <citation type="journal article" date="2020" name="Nature">
        <title>Giant virus diversity and host interactions through global metagenomics.</title>
        <authorList>
            <person name="Schulz F."/>
            <person name="Roux S."/>
            <person name="Paez-Espino D."/>
            <person name="Jungbluth S."/>
            <person name="Walsh D.A."/>
            <person name="Denef V.J."/>
            <person name="McMahon K.D."/>
            <person name="Konstantinidis K.T."/>
            <person name="Eloe-Fadrosh E.A."/>
            <person name="Kyrpides N.C."/>
            <person name="Woyke T."/>
        </authorList>
    </citation>
    <scope>NUCLEOTIDE SEQUENCE</scope>
    <source>
        <strain evidence="2">GVMAG-S-3300013006-158</strain>
    </source>
</reference>
<keyword evidence="1" id="KW-1133">Transmembrane helix</keyword>
<evidence type="ECO:0000313" key="2">
    <source>
        <dbReference type="EMBL" id="QHU18744.1"/>
    </source>
</evidence>
<feature type="transmembrane region" description="Helical" evidence="1">
    <location>
        <begin position="85"/>
        <end position="108"/>
    </location>
</feature>
<sequence>MSTMNVKPSIEEKKDNWIFIYGSSFVAVFMFAWTFYNFASFVGSTDNWNSIKPQMWKILVPTIVGAIALTTAAIFYFIQNPQKTMYFVLVMACLSICISYASLAVAAISR</sequence>
<feature type="transmembrane region" description="Helical" evidence="1">
    <location>
        <begin position="58"/>
        <end position="78"/>
    </location>
</feature>
<organism evidence="2">
    <name type="scientific">viral metagenome</name>
    <dbReference type="NCBI Taxonomy" id="1070528"/>
    <lineage>
        <taxon>unclassified sequences</taxon>
        <taxon>metagenomes</taxon>
        <taxon>organismal metagenomes</taxon>
    </lineage>
</organism>
<accession>A0A6C0KQS4</accession>